<proteinExistence type="predicted"/>
<sequence>MNSKGAFSEITPRCNVDSGAPHGSALQNFEDALASACAGPDINRVFPGHLLRFNAARPAGASSSRPTIVTSSARALRRRAEEQEALLCAAELALAFQTAGTYRRWYAGWRQRGVGVSDLLDLTWSWCQRACVTNTSRSHKVAASGRLHARCAQADINAVKVSQGTEREAGDVSEKG</sequence>
<organism evidence="1 2">
    <name type="scientific">Candidatus Pantoea soli</name>
    <dbReference type="NCBI Taxonomy" id="3098669"/>
    <lineage>
        <taxon>Bacteria</taxon>
        <taxon>Pseudomonadati</taxon>
        <taxon>Pseudomonadota</taxon>
        <taxon>Gammaproteobacteria</taxon>
        <taxon>Enterobacterales</taxon>
        <taxon>Erwiniaceae</taxon>
        <taxon>Pantoea</taxon>
    </lineage>
</organism>
<gene>
    <name evidence="1" type="ORF">D8B20_21200</name>
</gene>
<dbReference type="RefSeq" id="WP_145892009.1">
    <property type="nucleotide sequence ID" value="NZ_CP032704.1"/>
</dbReference>
<evidence type="ECO:0000313" key="2">
    <source>
        <dbReference type="Proteomes" id="UP000319411"/>
    </source>
</evidence>
<dbReference type="EMBL" id="CP032704">
    <property type="protein sequence ID" value="QDY44437.1"/>
    <property type="molecule type" value="Genomic_DNA"/>
</dbReference>
<geneLocation type="plasmid" evidence="1 2">
    <name>unnamed2</name>
</geneLocation>
<evidence type="ECO:0000313" key="1">
    <source>
        <dbReference type="EMBL" id="QDY44437.1"/>
    </source>
</evidence>
<protein>
    <submittedName>
        <fullName evidence="1">Uncharacterized protein</fullName>
    </submittedName>
</protein>
<dbReference type="AlphaFoldDB" id="A0A518XJT4"/>
<dbReference type="KEGG" id="pdis:D8B20_21200"/>
<keyword evidence="2" id="KW-1185">Reference proteome</keyword>
<name>A0A518XJT4_9GAMM</name>
<dbReference type="Proteomes" id="UP000319411">
    <property type="component" value="Plasmid unnamed2"/>
</dbReference>
<accession>A0A518XJT4</accession>
<reference evidence="1 2" key="1">
    <citation type="submission" date="2018-10" db="EMBL/GenBank/DDBJ databases">
        <title>Genome Sequencing of Pantoea dispersa DSM 32899.</title>
        <authorList>
            <person name="Nawrath M."/>
            <person name="Ottenheim C."/>
            <person name="Wilm A."/>
            <person name="Zimmermann W."/>
            <person name="Wu J.C."/>
        </authorList>
    </citation>
    <scope>NUCLEOTIDE SEQUENCE [LARGE SCALE GENOMIC DNA]</scope>
    <source>
        <strain evidence="1 2">DSM 32899</strain>
        <plasmid evidence="1 2">unnamed2</plasmid>
    </source>
</reference>
<keyword evidence="1" id="KW-0614">Plasmid</keyword>
<dbReference type="OrthoDB" id="10011958at2"/>